<dbReference type="PIRSF" id="PIRSF000513">
    <property type="entry name" value="Thz_kinase"/>
    <property type="match status" value="1"/>
</dbReference>
<evidence type="ECO:0000256" key="6">
    <source>
        <dbReference type="ARBA" id="ARBA00022741"/>
    </source>
</evidence>
<keyword evidence="7 11" id="KW-0418">Kinase</keyword>
<protein>
    <recommendedName>
        <fullName evidence="11">Hydroxyethylthiazole kinase</fullName>
        <ecNumber evidence="11">2.7.1.50</ecNumber>
    </recommendedName>
    <alternativeName>
        <fullName evidence="11">4-methyl-5-beta-hydroxyethylthiazole kinase</fullName>
        <shortName evidence="11">TH kinase</shortName>
        <shortName evidence="11">Thz kinase</shortName>
    </alternativeName>
</protein>
<reference evidence="12 13" key="1">
    <citation type="submission" date="2023-04" db="EMBL/GenBank/DDBJ databases">
        <title>Clostridium tannerae sp. nov., isolated from the fecal material of an alpaca.</title>
        <authorList>
            <person name="Miller S."/>
            <person name="Hendry M."/>
            <person name="King J."/>
            <person name="Sankaranarayanan K."/>
            <person name="Lawson P.A."/>
        </authorList>
    </citation>
    <scope>NUCLEOTIDE SEQUENCE [LARGE SCALE GENOMIC DNA]</scope>
    <source>
        <strain evidence="12 13">A1-XYC3</strain>
    </source>
</reference>
<comment type="pathway">
    <text evidence="3 11">Cofactor biosynthesis; thiamine diphosphate biosynthesis; 4-methyl-5-(2-phosphoethyl)-thiazole from 5-(2-hydroxyethyl)-4-methylthiazole: step 1/1.</text>
</comment>
<dbReference type="EMBL" id="JARUJP010000013">
    <property type="protein sequence ID" value="MDW8801891.1"/>
    <property type="molecule type" value="Genomic_DNA"/>
</dbReference>
<dbReference type="CDD" id="cd01170">
    <property type="entry name" value="THZ_kinase"/>
    <property type="match status" value="1"/>
</dbReference>
<feature type="binding site" evidence="11">
    <location>
        <position position="52"/>
    </location>
    <ligand>
        <name>substrate</name>
    </ligand>
</feature>
<comment type="similarity">
    <text evidence="11">Belongs to the Thz kinase family.</text>
</comment>
<evidence type="ECO:0000313" key="13">
    <source>
        <dbReference type="Proteomes" id="UP001281656"/>
    </source>
</evidence>
<comment type="catalytic activity">
    <reaction evidence="1 11">
        <text>5-(2-hydroxyethyl)-4-methylthiazole + ATP = 4-methyl-5-(2-phosphooxyethyl)-thiazole + ADP + H(+)</text>
        <dbReference type="Rhea" id="RHEA:24212"/>
        <dbReference type="ChEBI" id="CHEBI:15378"/>
        <dbReference type="ChEBI" id="CHEBI:17957"/>
        <dbReference type="ChEBI" id="CHEBI:30616"/>
        <dbReference type="ChEBI" id="CHEBI:58296"/>
        <dbReference type="ChEBI" id="CHEBI:456216"/>
        <dbReference type="EC" id="2.7.1.50"/>
    </reaction>
</comment>
<comment type="cofactor">
    <cofactor evidence="2 11">
        <name>Mg(2+)</name>
        <dbReference type="ChEBI" id="CHEBI:18420"/>
    </cofactor>
</comment>
<comment type="caution">
    <text evidence="12">The sequence shown here is derived from an EMBL/GenBank/DDBJ whole genome shotgun (WGS) entry which is preliminary data.</text>
</comment>
<dbReference type="Proteomes" id="UP001281656">
    <property type="component" value="Unassembled WGS sequence"/>
</dbReference>
<keyword evidence="9 11" id="KW-0460">Magnesium</keyword>
<feature type="binding site" evidence="11">
    <location>
        <position position="174"/>
    </location>
    <ligand>
        <name>ATP</name>
        <dbReference type="ChEBI" id="CHEBI:30616"/>
    </ligand>
</feature>
<dbReference type="NCBIfam" id="NF006830">
    <property type="entry name" value="PRK09355.1"/>
    <property type="match status" value="1"/>
</dbReference>
<dbReference type="EC" id="2.7.1.50" evidence="11"/>
<dbReference type="InterPro" id="IPR029056">
    <property type="entry name" value="Ribokinase-like"/>
</dbReference>
<keyword evidence="10 11" id="KW-0784">Thiamine biosynthesis</keyword>
<dbReference type="GO" id="GO:0004417">
    <property type="term" value="F:hydroxyethylthiazole kinase activity"/>
    <property type="evidence" value="ECO:0007669"/>
    <property type="project" value="UniProtKB-EC"/>
</dbReference>
<keyword evidence="13" id="KW-1185">Reference proteome</keyword>
<evidence type="ECO:0000256" key="5">
    <source>
        <dbReference type="ARBA" id="ARBA00022723"/>
    </source>
</evidence>
<dbReference type="HAMAP" id="MF_00228">
    <property type="entry name" value="Thz_kinase"/>
    <property type="match status" value="1"/>
</dbReference>
<evidence type="ECO:0000256" key="2">
    <source>
        <dbReference type="ARBA" id="ARBA00001946"/>
    </source>
</evidence>
<keyword evidence="4 11" id="KW-0808">Transferase</keyword>
<accession>A0ABU4JVA0</accession>
<dbReference type="Pfam" id="PF02110">
    <property type="entry name" value="HK"/>
    <property type="match status" value="1"/>
</dbReference>
<keyword evidence="5 11" id="KW-0479">Metal-binding</keyword>
<evidence type="ECO:0000313" key="12">
    <source>
        <dbReference type="EMBL" id="MDW8801891.1"/>
    </source>
</evidence>
<dbReference type="Gene3D" id="3.40.1190.20">
    <property type="match status" value="1"/>
</dbReference>
<dbReference type="InterPro" id="IPR000417">
    <property type="entry name" value="Hyethyz_kinase"/>
</dbReference>
<evidence type="ECO:0000256" key="11">
    <source>
        <dbReference type="HAMAP-Rule" id="MF_00228"/>
    </source>
</evidence>
<dbReference type="NCBIfam" id="TIGR00694">
    <property type="entry name" value="thiM"/>
    <property type="match status" value="1"/>
</dbReference>
<name>A0ABU4JVA0_9CLOT</name>
<gene>
    <name evidence="11 12" type="primary">thiM</name>
    <name evidence="12" type="ORF">P8V03_12110</name>
</gene>
<evidence type="ECO:0000256" key="9">
    <source>
        <dbReference type="ARBA" id="ARBA00022842"/>
    </source>
</evidence>
<feature type="binding site" evidence="11">
    <location>
        <position position="201"/>
    </location>
    <ligand>
        <name>substrate</name>
    </ligand>
</feature>
<organism evidence="12 13">
    <name type="scientific">Clostridium tanneri</name>
    <dbReference type="NCBI Taxonomy" id="3037988"/>
    <lineage>
        <taxon>Bacteria</taxon>
        <taxon>Bacillati</taxon>
        <taxon>Bacillota</taxon>
        <taxon>Clostridia</taxon>
        <taxon>Eubacteriales</taxon>
        <taxon>Clostridiaceae</taxon>
        <taxon>Clostridium</taxon>
    </lineage>
</organism>
<dbReference type="SUPFAM" id="SSF53613">
    <property type="entry name" value="Ribokinase-like"/>
    <property type="match status" value="1"/>
</dbReference>
<comment type="function">
    <text evidence="11">Catalyzes the phosphorylation of the hydroxyl group of 4-methyl-5-beta-hydroxyethylthiazole (THZ).</text>
</comment>
<sequence>MSNNFEHTYIKEVCNTFTELRSKVPLVQCITNYVTINDCANVLLAYGASPAMCEAYDEVFDFTKISSALYLNVGTLTKEQEEAAVLSSISAKMNNVPVVLDPVACAAIPRKLSVINRILELGRVDVIKGNIGEIKFLAGKSSEVRGVDSLDNGDDALDACIALAQKYNCVVAATGKKDYITDGIRSAIIENGTEMLTKVTGAGCMVGALCGGTAAVSEDKFISTVTAILSMNLAGEEAHEIAKAPGSFRVKLIDCIYTLTEEKLMEEGRITWK</sequence>
<dbReference type="RefSeq" id="WP_318798295.1">
    <property type="nucleotide sequence ID" value="NZ_JARUJP010000013.1"/>
</dbReference>
<evidence type="ECO:0000256" key="4">
    <source>
        <dbReference type="ARBA" id="ARBA00022679"/>
    </source>
</evidence>
<dbReference type="PRINTS" id="PR01099">
    <property type="entry name" value="HYETHTZKNASE"/>
</dbReference>
<keyword evidence="6 11" id="KW-0547">Nucleotide-binding</keyword>
<proteinExistence type="inferred from homology"/>
<evidence type="ECO:0000256" key="7">
    <source>
        <dbReference type="ARBA" id="ARBA00022777"/>
    </source>
</evidence>
<keyword evidence="8 11" id="KW-0067">ATP-binding</keyword>
<evidence type="ECO:0000256" key="10">
    <source>
        <dbReference type="ARBA" id="ARBA00022977"/>
    </source>
</evidence>
<evidence type="ECO:0000256" key="8">
    <source>
        <dbReference type="ARBA" id="ARBA00022840"/>
    </source>
</evidence>
<evidence type="ECO:0000256" key="1">
    <source>
        <dbReference type="ARBA" id="ARBA00001771"/>
    </source>
</evidence>
<feature type="binding site" evidence="11">
    <location>
        <position position="128"/>
    </location>
    <ligand>
        <name>ATP</name>
        <dbReference type="ChEBI" id="CHEBI:30616"/>
    </ligand>
</feature>
<evidence type="ECO:0000256" key="3">
    <source>
        <dbReference type="ARBA" id="ARBA00004868"/>
    </source>
</evidence>